<dbReference type="InterPro" id="IPR029018">
    <property type="entry name" value="Hex-like_dom2"/>
</dbReference>
<evidence type="ECO:0000256" key="6">
    <source>
        <dbReference type="PIRSR" id="PIRSR625705-1"/>
    </source>
</evidence>
<evidence type="ECO:0000259" key="10">
    <source>
        <dbReference type="Pfam" id="PF13290"/>
    </source>
</evidence>
<dbReference type="OrthoDB" id="1006965at2"/>
<accession>A0A4V1ZBZ9</accession>
<evidence type="ECO:0000259" key="9">
    <source>
        <dbReference type="Pfam" id="PF02838"/>
    </source>
</evidence>
<dbReference type="CDD" id="cd06563">
    <property type="entry name" value="GH20_chitobiase-like"/>
    <property type="match status" value="1"/>
</dbReference>
<feature type="domain" description="Beta-hexosaminidase bacterial type N-terminal" evidence="9">
    <location>
        <begin position="28"/>
        <end position="149"/>
    </location>
</feature>
<keyword evidence="7" id="KW-0732">Signal</keyword>
<evidence type="ECO:0000259" key="8">
    <source>
        <dbReference type="Pfam" id="PF00728"/>
    </source>
</evidence>
<dbReference type="InterPro" id="IPR025705">
    <property type="entry name" value="Beta_hexosaminidase_sua/sub"/>
</dbReference>
<evidence type="ECO:0000313" key="11">
    <source>
        <dbReference type="EMBL" id="RYU90920.1"/>
    </source>
</evidence>
<dbReference type="Pfam" id="PF13290">
    <property type="entry name" value="CHB_HEX_C_1"/>
    <property type="match status" value="1"/>
</dbReference>
<keyword evidence="4" id="KW-0378">Hydrolase</keyword>
<dbReference type="Gene3D" id="3.30.379.10">
    <property type="entry name" value="Chitobiase/beta-hexosaminidase domain 2-like"/>
    <property type="match status" value="1"/>
</dbReference>
<dbReference type="Gene3D" id="3.20.20.80">
    <property type="entry name" value="Glycosidases"/>
    <property type="match status" value="1"/>
</dbReference>
<dbReference type="GO" id="GO:0016020">
    <property type="term" value="C:membrane"/>
    <property type="evidence" value="ECO:0007669"/>
    <property type="project" value="TreeGrafter"/>
</dbReference>
<feature type="chain" id="PRO_5021006881" description="beta-N-acetylhexosaminidase" evidence="7">
    <location>
        <begin position="20"/>
        <end position="772"/>
    </location>
</feature>
<proteinExistence type="inferred from homology"/>
<dbReference type="PANTHER" id="PTHR22600:SF57">
    <property type="entry name" value="BETA-N-ACETYLHEXOSAMINIDASE"/>
    <property type="match status" value="1"/>
</dbReference>
<comment type="catalytic activity">
    <reaction evidence="1">
        <text>Hydrolysis of terminal non-reducing N-acetyl-D-hexosamine residues in N-acetyl-beta-D-hexosaminides.</text>
        <dbReference type="EC" id="3.2.1.52"/>
    </reaction>
</comment>
<feature type="domain" description="Glycoside hydrolase family 20 catalytic" evidence="8">
    <location>
        <begin position="153"/>
        <end position="502"/>
    </location>
</feature>
<protein>
    <recommendedName>
        <fullName evidence="3">beta-N-acetylhexosaminidase</fullName>
        <ecNumber evidence="3">3.2.1.52</ecNumber>
    </recommendedName>
</protein>
<dbReference type="Proteomes" id="UP000293331">
    <property type="component" value="Unassembled WGS sequence"/>
</dbReference>
<dbReference type="EMBL" id="SEWG01000003">
    <property type="protein sequence ID" value="RYU90920.1"/>
    <property type="molecule type" value="Genomic_DNA"/>
</dbReference>
<dbReference type="AlphaFoldDB" id="A0A4V1ZBZ9"/>
<organism evidence="11 12">
    <name type="scientific">Mucilaginibacter terrigena</name>
    <dbReference type="NCBI Taxonomy" id="2492395"/>
    <lineage>
        <taxon>Bacteria</taxon>
        <taxon>Pseudomonadati</taxon>
        <taxon>Bacteroidota</taxon>
        <taxon>Sphingobacteriia</taxon>
        <taxon>Sphingobacteriales</taxon>
        <taxon>Sphingobacteriaceae</taxon>
        <taxon>Mucilaginibacter</taxon>
    </lineage>
</organism>
<evidence type="ECO:0000256" key="5">
    <source>
        <dbReference type="ARBA" id="ARBA00023295"/>
    </source>
</evidence>
<evidence type="ECO:0000256" key="4">
    <source>
        <dbReference type="ARBA" id="ARBA00022801"/>
    </source>
</evidence>
<feature type="signal peptide" evidence="7">
    <location>
        <begin position="1"/>
        <end position="19"/>
    </location>
</feature>
<dbReference type="GO" id="GO:0004563">
    <property type="term" value="F:beta-N-acetylhexosaminidase activity"/>
    <property type="evidence" value="ECO:0007669"/>
    <property type="project" value="UniProtKB-EC"/>
</dbReference>
<keyword evidence="5" id="KW-0326">Glycosidase</keyword>
<dbReference type="SUPFAM" id="SSF55545">
    <property type="entry name" value="beta-N-acetylhexosaminidase-like domain"/>
    <property type="match status" value="1"/>
</dbReference>
<reference evidence="11 12" key="1">
    <citation type="submission" date="2019-02" db="EMBL/GenBank/DDBJ databases">
        <title>Bacterial novel species Mucilaginibacter sp. 17JY9-4 isolated from soil.</title>
        <authorList>
            <person name="Jung H.-Y."/>
        </authorList>
    </citation>
    <scope>NUCLEOTIDE SEQUENCE [LARGE SCALE GENOMIC DNA]</scope>
    <source>
        <strain evidence="11 12">17JY9-4</strain>
    </source>
</reference>
<dbReference type="GO" id="GO:0030203">
    <property type="term" value="P:glycosaminoglycan metabolic process"/>
    <property type="evidence" value="ECO:0007669"/>
    <property type="project" value="TreeGrafter"/>
</dbReference>
<dbReference type="EC" id="3.2.1.52" evidence="3"/>
<comment type="similarity">
    <text evidence="2">Belongs to the glycosyl hydrolase 20 family.</text>
</comment>
<dbReference type="InterPro" id="IPR059177">
    <property type="entry name" value="GH29D-like_dom"/>
</dbReference>
<feature type="domain" description="GH29D-like beta-sandwich" evidence="10">
    <location>
        <begin position="549"/>
        <end position="609"/>
    </location>
</feature>
<evidence type="ECO:0000256" key="3">
    <source>
        <dbReference type="ARBA" id="ARBA00012663"/>
    </source>
</evidence>
<dbReference type="InterPro" id="IPR015882">
    <property type="entry name" value="HEX_bac_N"/>
</dbReference>
<dbReference type="Pfam" id="PF00728">
    <property type="entry name" value="Glyco_hydro_20"/>
    <property type="match status" value="1"/>
</dbReference>
<sequence length="772" mass="86396">MKIKCLVFLLMLTSLSLYAQQVANKNLGIIPAPASVVINKGVFDLNKTAAIIYDDNEGHTEAQLLHHFLLQSYKLDIPVVNGSRKAGVNVISFSSAGYAGKNPEGYTLTVTASVITISGKGAGLFYGLQSLMQIIDTSQQGIPCAVINDEPRYAYRGIMQDVGYHIFPVDFIKKQIDMMAKYKMNTYHWHLTEDHGWRIEIKKYPRLTSVGAYRAQSPVSNYNNDMSGLDGTPYGGFYTQAQVRDIVKYATERHVTIIPEIELPGHSLAALAAYPELACGDNPGPFKVAENWGIYDDVYCAGKDYTFDFLEDVLTEVMGLFPGKYIHIGGDESPKYKWEKCKYCQKRIKDNHLKDEHELQSYFIRRIEKFVNSKGRDIIGWDEILEGGLAPKATVMSWRGIKGGISAAKQGHDVVMASESHLYFDFIQGPRELEPIAIGVGYNPLPRVYAFNPTPAALTPAEQKHIIGVEAPLWTEHMETPAKVEYMLYPRLFALVEISWTPVDRKDYEDFAENRLPQHLLLLDKAGTVYRVPTPIGQKDTTLWGADFTLTLKAPVENAQIYYNTDGQDVRETDHIYAKPLHIVVPEGEMRQLKTMVIAPSGKRSIVTTTTLVNKAASEPAQINISSLKPGIKYFYISGKLASVDYADSNKVTQKGIATEPDLQKFDSETDHALIYKGYINITSDGVYTFAMPSVGCSVRIDDEQGVRNSNIYNPFDLQSYQYQEKTVSYNLKKGMHKIQIKYIPSDAGNRVRMAGTNGAYESLKDLVFTGK</sequence>
<keyword evidence="12" id="KW-1185">Reference proteome</keyword>
<dbReference type="GO" id="GO:0005975">
    <property type="term" value="P:carbohydrate metabolic process"/>
    <property type="evidence" value="ECO:0007669"/>
    <property type="project" value="InterPro"/>
</dbReference>
<name>A0A4V1ZBZ9_9SPHI</name>
<evidence type="ECO:0000313" key="12">
    <source>
        <dbReference type="Proteomes" id="UP000293331"/>
    </source>
</evidence>
<dbReference type="PRINTS" id="PR00738">
    <property type="entry name" value="GLHYDRLASE20"/>
</dbReference>
<feature type="active site" description="Proton donor" evidence="6">
    <location>
        <position position="332"/>
    </location>
</feature>
<dbReference type="InterPro" id="IPR017853">
    <property type="entry name" value="GH"/>
</dbReference>
<evidence type="ECO:0000256" key="2">
    <source>
        <dbReference type="ARBA" id="ARBA00006285"/>
    </source>
</evidence>
<dbReference type="PANTHER" id="PTHR22600">
    <property type="entry name" value="BETA-HEXOSAMINIDASE"/>
    <property type="match status" value="1"/>
</dbReference>
<evidence type="ECO:0000256" key="7">
    <source>
        <dbReference type="SAM" id="SignalP"/>
    </source>
</evidence>
<dbReference type="Pfam" id="PF02838">
    <property type="entry name" value="Glyco_hydro_20b"/>
    <property type="match status" value="1"/>
</dbReference>
<dbReference type="InterPro" id="IPR015883">
    <property type="entry name" value="Glyco_hydro_20_cat"/>
</dbReference>
<comment type="caution">
    <text evidence="11">The sequence shown here is derived from an EMBL/GenBank/DDBJ whole genome shotgun (WGS) entry which is preliminary data.</text>
</comment>
<gene>
    <name evidence="11" type="ORF">EWM62_09815</name>
</gene>
<evidence type="ECO:0000256" key="1">
    <source>
        <dbReference type="ARBA" id="ARBA00001231"/>
    </source>
</evidence>
<dbReference type="SUPFAM" id="SSF51445">
    <property type="entry name" value="(Trans)glycosidases"/>
    <property type="match status" value="1"/>
</dbReference>